<keyword evidence="4" id="KW-1185">Reference proteome</keyword>
<dbReference type="InterPro" id="IPR011251">
    <property type="entry name" value="Luciferase-like_dom"/>
</dbReference>
<proteinExistence type="predicted"/>
<evidence type="ECO:0000313" key="4">
    <source>
        <dbReference type="Proteomes" id="UP000549616"/>
    </source>
</evidence>
<dbReference type="RefSeq" id="WP_218902652.1">
    <property type="nucleotide sequence ID" value="NZ_JACCFK010000001.1"/>
</dbReference>
<comment type="caution">
    <text evidence="3">The sequence shown here is derived from an EMBL/GenBank/DDBJ whole genome shotgun (WGS) entry which is preliminary data.</text>
</comment>
<dbReference type="EMBL" id="JACCFK010000001">
    <property type="protein sequence ID" value="NYI87547.1"/>
    <property type="molecule type" value="Genomic_DNA"/>
</dbReference>
<dbReference type="Gene3D" id="3.20.20.30">
    <property type="entry name" value="Luciferase-like domain"/>
    <property type="match status" value="1"/>
</dbReference>
<evidence type="ECO:0000256" key="1">
    <source>
        <dbReference type="ARBA" id="ARBA00023002"/>
    </source>
</evidence>
<keyword evidence="1" id="KW-0560">Oxidoreductase</keyword>
<feature type="domain" description="Luciferase-like" evidence="2">
    <location>
        <begin position="34"/>
        <end position="136"/>
    </location>
</feature>
<organism evidence="3 4">
    <name type="scientific">Amycolatopsis endophytica</name>
    <dbReference type="NCBI Taxonomy" id="860233"/>
    <lineage>
        <taxon>Bacteria</taxon>
        <taxon>Bacillati</taxon>
        <taxon>Actinomycetota</taxon>
        <taxon>Actinomycetes</taxon>
        <taxon>Pseudonocardiales</taxon>
        <taxon>Pseudonocardiaceae</taxon>
        <taxon>Amycolatopsis</taxon>
    </lineage>
</organism>
<dbReference type="Proteomes" id="UP000549616">
    <property type="component" value="Unassembled WGS sequence"/>
</dbReference>
<name>A0A853AY25_9PSEU</name>
<gene>
    <name evidence="3" type="ORF">HNR02_000870</name>
</gene>
<sequence length="276" mass="29705">MEISRRGLGMFAASAGFVRFEPPSARAPVGLVLSHEQFPTARLLEFARQAEDAGFPHVWASDHQQPWQDNQGHSMFPWLTLALVGERTRRVGFGSGVTCPSYRHHPSEVAQAFASLELLAPGRTFLGLGTGESVNEPVLLHGPAQAVRPPGAATAGAGAALDPALRTAGKNPDTMPKWAELFAVAGDQRETDLAARRWRFTVQPADLPNPVAIQEAAQATPLAKVASRWAVGPDPEVHVAAVRKLLDAGVTPFLHFPQEDPGAAVEFYRARVLPRI</sequence>
<keyword evidence="3" id="KW-0503">Monooxygenase</keyword>
<reference evidence="3 4" key="1">
    <citation type="submission" date="2020-07" db="EMBL/GenBank/DDBJ databases">
        <title>Sequencing the genomes of 1000 actinobacteria strains.</title>
        <authorList>
            <person name="Klenk H.-P."/>
        </authorList>
    </citation>
    <scope>NUCLEOTIDE SEQUENCE [LARGE SCALE GENOMIC DNA]</scope>
    <source>
        <strain evidence="3 4">DSM 104006</strain>
    </source>
</reference>
<evidence type="ECO:0000259" key="2">
    <source>
        <dbReference type="Pfam" id="PF00296"/>
    </source>
</evidence>
<protein>
    <submittedName>
        <fullName evidence="3">Alkanesulfonate monooxygenase SsuD/methylene tetrahydromethanopterin reductase-like flavin-dependent oxidoreductase (Luciferase family)</fullName>
    </submittedName>
</protein>
<dbReference type="Pfam" id="PF00296">
    <property type="entry name" value="Bac_luciferase"/>
    <property type="match status" value="1"/>
</dbReference>
<dbReference type="InterPro" id="IPR036661">
    <property type="entry name" value="Luciferase-like_sf"/>
</dbReference>
<dbReference type="PANTHER" id="PTHR43244">
    <property type="match status" value="1"/>
</dbReference>
<accession>A0A853AY25</accession>
<dbReference type="GO" id="GO:0004497">
    <property type="term" value="F:monooxygenase activity"/>
    <property type="evidence" value="ECO:0007669"/>
    <property type="project" value="UniProtKB-KW"/>
</dbReference>
<dbReference type="InterPro" id="IPR050564">
    <property type="entry name" value="F420-G6PD/mer"/>
</dbReference>
<dbReference type="GO" id="GO:0016705">
    <property type="term" value="F:oxidoreductase activity, acting on paired donors, with incorporation or reduction of molecular oxygen"/>
    <property type="evidence" value="ECO:0007669"/>
    <property type="project" value="InterPro"/>
</dbReference>
<dbReference type="AlphaFoldDB" id="A0A853AY25"/>
<dbReference type="SUPFAM" id="SSF51679">
    <property type="entry name" value="Bacterial luciferase-like"/>
    <property type="match status" value="1"/>
</dbReference>
<evidence type="ECO:0000313" key="3">
    <source>
        <dbReference type="EMBL" id="NYI87547.1"/>
    </source>
</evidence>
<dbReference type="PANTHER" id="PTHR43244:SF1">
    <property type="entry name" value="5,10-METHYLENETETRAHYDROMETHANOPTERIN REDUCTASE"/>
    <property type="match status" value="1"/>
</dbReference>